<evidence type="ECO:0000259" key="1">
    <source>
        <dbReference type="PROSITE" id="PS50280"/>
    </source>
</evidence>
<dbReference type="InterPro" id="IPR001214">
    <property type="entry name" value="SET_dom"/>
</dbReference>
<dbReference type="EMBL" id="CAJNNV010026445">
    <property type="protein sequence ID" value="CAE8618197.1"/>
    <property type="molecule type" value="Genomic_DNA"/>
</dbReference>
<dbReference type="SUPFAM" id="SSF82199">
    <property type="entry name" value="SET domain"/>
    <property type="match status" value="2"/>
</dbReference>
<dbReference type="Pfam" id="PF00856">
    <property type="entry name" value="SET"/>
    <property type="match status" value="1"/>
</dbReference>
<gene>
    <name evidence="2" type="ORF">PGLA1383_LOCUS35838</name>
</gene>
<organism evidence="2 3">
    <name type="scientific">Polarella glacialis</name>
    <name type="common">Dinoflagellate</name>
    <dbReference type="NCBI Taxonomy" id="89957"/>
    <lineage>
        <taxon>Eukaryota</taxon>
        <taxon>Sar</taxon>
        <taxon>Alveolata</taxon>
        <taxon>Dinophyceae</taxon>
        <taxon>Suessiales</taxon>
        <taxon>Suessiaceae</taxon>
        <taxon>Polarella</taxon>
    </lineage>
</organism>
<comment type="caution">
    <text evidence="2">The sequence shown here is derived from an EMBL/GenBank/DDBJ whole genome shotgun (WGS) entry which is preliminary data.</text>
</comment>
<reference evidence="2" key="1">
    <citation type="submission" date="2021-02" db="EMBL/GenBank/DDBJ databases">
        <authorList>
            <person name="Dougan E. K."/>
            <person name="Rhodes N."/>
            <person name="Thang M."/>
            <person name="Chan C."/>
        </authorList>
    </citation>
    <scope>NUCLEOTIDE SEQUENCE</scope>
</reference>
<dbReference type="Proteomes" id="UP000654075">
    <property type="component" value="Unassembled WGS sequence"/>
</dbReference>
<feature type="domain" description="SET" evidence="1">
    <location>
        <begin position="136"/>
        <end position="240"/>
    </location>
</feature>
<name>A0A813G5S2_POLGL</name>
<protein>
    <recommendedName>
        <fullName evidence="1">SET domain-containing protein</fullName>
    </recommendedName>
</protein>
<dbReference type="Gene3D" id="2.170.270.10">
    <property type="entry name" value="SET domain"/>
    <property type="match status" value="1"/>
</dbReference>
<dbReference type="OrthoDB" id="167576at2759"/>
<dbReference type="AlphaFoldDB" id="A0A813G5S2"/>
<proteinExistence type="predicted"/>
<evidence type="ECO:0000313" key="2">
    <source>
        <dbReference type="EMBL" id="CAE8618197.1"/>
    </source>
</evidence>
<keyword evidence="3" id="KW-1185">Reference proteome</keyword>
<feature type="non-terminal residue" evidence="2">
    <location>
        <position position="244"/>
    </location>
</feature>
<accession>A0A813G5S2</accession>
<dbReference type="InterPro" id="IPR046341">
    <property type="entry name" value="SET_dom_sf"/>
</dbReference>
<sequence>MLLGSSVRSQVLRCSSWARVADRIEKGGVVRRLPVDGNTCPFVFTWSDLVSVFYNGSLDGKANTEMTRFFDEDLFEIRALCDIEEGEELTHIYKSLEWRECFKELKALRDSGKLPKSGDKQKSPTGGHKSSLVDCSKLYAKRDEFGGVGAFAAVPIQKGEIVERGIVRRLPVDGNVCEYVFTWSEDRSVWASGSGCSVFYNASLDGSENTAMHRFFDEDRFEIVATRDIAQDEEVTHLYKSIDW</sequence>
<dbReference type="PROSITE" id="PS50280">
    <property type="entry name" value="SET"/>
    <property type="match status" value="1"/>
</dbReference>
<evidence type="ECO:0000313" key="3">
    <source>
        <dbReference type="Proteomes" id="UP000654075"/>
    </source>
</evidence>